<reference evidence="2 3" key="1">
    <citation type="submission" date="2018-11" db="EMBL/GenBank/DDBJ databases">
        <authorList>
            <consortium name="Pathogen Informatics"/>
        </authorList>
    </citation>
    <scope>NUCLEOTIDE SEQUENCE [LARGE SCALE GENOMIC DNA]</scope>
</reference>
<feature type="region of interest" description="Disordered" evidence="1">
    <location>
        <begin position="28"/>
        <end position="50"/>
    </location>
</feature>
<evidence type="ECO:0000313" key="3">
    <source>
        <dbReference type="Proteomes" id="UP000281553"/>
    </source>
</evidence>
<name>A0A3P7R881_DIBLA</name>
<protein>
    <submittedName>
        <fullName evidence="2">Uncharacterized protein</fullName>
    </submittedName>
</protein>
<evidence type="ECO:0000256" key="1">
    <source>
        <dbReference type="SAM" id="MobiDB-lite"/>
    </source>
</evidence>
<keyword evidence="3" id="KW-1185">Reference proteome</keyword>
<feature type="compositionally biased region" description="Polar residues" evidence="1">
    <location>
        <begin position="28"/>
        <end position="42"/>
    </location>
</feature>
<accession>A0A3P7R881</accession>
<organism evidence="2 3">
    <name type="scientific">Dibothriocephalus latus</name>
    <name type="common">Fish tapeworm</name>
    <name type="synonym">Diphyllobothrium latum</name>
    <dbReference type="NCBI Taxonomy" id="60516"/>
    <lineage>
        <taxon>Eukaryota</taxon>
        <taxon>Metazoa</taxon>
        <taxon>Spiralia</taxon>
        <taxon>Lophotrochozoa</taxon>
        <taxon>Platyhelminthes</taxon>
        <taxon>Cestoda</taxon>
        <taxon>Eucestoda</taxon>
        <taxon>Diphyllobothriidea</taxon>
        <taxon>Diphyllobothriidae</taxon>
        <taxon>Dibothriocephalus</taxon>
    </lineage>
</organism>
<evidence type="ECO:0000313" key="2">
    <source>
        <dbReference type="EMBL" id="VDN39952.1"/>
    </source>
</evidence>
<dbReference type="Proteomes" id="UP000281553">
    <property type="component" value="Unassembled WGS sequence"/>
</dbReference>
<proteinExistence type="predicted"/>
<gene>
    <name evidence="2" type="ORF">DILT_LOCUS18080</name>
</gene>
<dbReference type="AlphaFoldDB" id="A0A3P7R881"/>
<feature type="non-terminal residue" evidence="2">
    <location>
        <position position="50"/>
    </location>
</feature>
<dbReference type="EMBL" id="UYRU01097171">
    <property type="protein sequence ID" value="VDN39952.1"/>
    <property type="molecule type" value="Genomic_DNA"/>
</dbReference>
<sequence length="50" mass="4877">MANFRGGGGCHVDYSGIVGSYLSPSGDTLSAPGQQAFPTSASAVMPSTAA</sequence>